<dbReference type="Proteomes" id="UP001494902">
    <property type="component" value="Unassembled WGS sequence"/>
</dbReference>
<keyword evidence="2" id="KW-1185">Reference proteome</keyword>
<gene>
    <name evidence="1" type="ORF">WIS52_15005</name>
</gene>
<name>A0ABV1KCA1_9PSEU</name>
<organism evidence="1 2">
    <name type="scientific">Pseudonocardia nematodicida</name>
    <dbReference type="NCBI Taxonomy" id="1206997"/>
    <lineage>
        <taxon>Bacteria</taxon>
        <taxon>Bacillati</taxon>
        <taxon>Actinomycetota</taxon>
        <taxon>Actinomycetes</taxon>
        <taxon>Pseudonocardiales</taxon>
        <taxon>Pseudonocardiaceae</taxon>
        <taxon>Pseudonocardia</taxon>
    </lineage>
</organism>
<sequence>MQINSSATSRAFAEALVVNPYYAINIAPKLAEPHLATVTEQQWIEANRKLLAQIGDERYLRLLLDALKGEDVAAMHEKELAEIIAMEDSDRYRDA</sequence>
<dbReference type="RefSeq" id="WP_349298851.1">
    <property type="nucleotide sequence ID" value="NZ_JBEDNQ010000005.1"/>
</dbReference>
<dbReference type="EMBL" id="JBEDNQ010000005">
    <property type="protein sequence ID" value="MEQ3551781.1"/>
    <property type="molecule type" value="Genomic_DNA"/>
</dbReference>
<protein>
    <submittedName>
        <fullName evidence="1">Uncharacterized protein</fullName>
    </submittedName>
</protein>
<accession>A0ABV1KCA1</accession>
<proteinExistence type="predicted"/>
<evidence type="ECO:0000313" key="1">
    <source>
        <dbReference type="EMBL" id="MEQ3551781.1"/>
    </source>
</evidence>
<comment type="caution">
    <text evidence="1">The sequence shown here is derived from an EMBL/GenBank/DDBJ whole genome shotgun (WGS) entry which is preliminary data.</text>
</comment>
<evidence type="ECO:0000313" key="2">
    <source>
        <dbReference type="Proteomes" id="UP001494902"/>
    </source>
</evidence>
<reference evidence="1 2" key="1">
    <citation type="submission" date="2024-03" db="EMBL/GenBank/DDBJ databases">
        <title>Draft genome sequence of Pseudonocardia nematodicida JCM 31783.</title>
        <authorList>
            <person name="Butdee W."/>
            <person name="Duangmal K."/>
        </authorList>
    </citation>
    <scope>NUCLEOTIDE SEQUENCE [LARGE SCALE GENOMIC DNA]</scope>
    <source>
        <strain evidence="1 2">JCM 31783</strain>
    </source>
</reference>